<reference evidence="1 2" key="1">
    <citation type="submission" date="2017-01" db="EMBL/GenBank/DDBJ databases">
        <authorList>
            <person name="Cao J.-M."/>
        </authorList>
    </citation>
    <scope>NUCLEOTIDE SEQUENCE [LARGE SCALE GENOMIC DNA]</scope>
    <source>
        <strain evidence="1 2">888-76</strain>
    </source>
</reference>
<dbReference type="Proteomes" id="UP000187148">
    <property type="component" value="Chromosome"/>
</dbReference>
<evidence type="ECO:0000313" key="1">
    <source>
        <dbReference type="EMBL" id="APZ06841.1"/>
    </source>
</evidence>
<dbReference type="KEGG" id="kco:BWI95_18240"/>
<dbReference type="EMBL" id="CP019445">
    <property type="protein sequence ID" value="APZ06841.1"/>
    <property type="molecule type" value="Genomic_DNA"/>
</dbReference>
<accession>A0A807LKG9</accession>
<name>A0A807LKG9_9ENTR</name>
<evidence type="ECO:0000313" key="2">
    <source>
        <dbReference type="Proteomes" id="UP000187148"/>
    </source>
</evidence>
<protein>
    <submittedName>
        <fullName evidence="1">Uncharacterized protein</fullName>
    </submittedName>
</protein>
<keyword evidence="2" id="KW-1185">Reference proteome</keyword>
<organism evidence="1 2">
    <name type="scientific">Kosakonia cowanii JCM 10956 = DSM 18146</name>
    <dbReference type="NCBI Taxonomy" id="1300165"/>
    <lineage>
        <taxon>Bacteria</taxon>
        <taxon>Pseudomonadati</taxon>
        <taxon>Pseudomonadota</taxon>
        <taxon>Gammaproteobacteria</taxon>
        <taxon>Enterobacterales</taxon>
        <taxon>Enterobacteriaceae</taxon>
        <taxon>Kosakonia</taxon>
    </lineage>
</organism>
<sequence length="73" mass="8345">MECLLQEGSFSLFPANWQDTSMTVLRDNDSGLSNIVSRGIIPTGLQLVVLTDYLRQLKALKWNYLRLMKLLNT</sequence>
<gene>
    <name evidence="1" type="ORF">BWI95_18240</name>
</gene>
<proteinExistence type="predicted"/>
<dbReference type="AlphaFoldDB" id="A0A807LKG9"/>
<dbReference type="InterPro" id="IPR016123">
    <property type="entry name" value="Mog1/PsbP_a/b/a-sand"/>
</dbReference>
<dbReference type="SUPFAM" id="SSF55724">
    <property type="entry name" value="Mog1p/PsbP-like"/>
    <property type="match status" value="1"/>
</dbReference>